<evidence type="ECO:0000259" key="11">
    <source>
        <dbReference type="Pfam" id="PF01529"/>
    </source>
</evidence>
<evidence type="ECO:0000256" key="6">
    <source>
        <dbReference type="ARBA" id="ARBA00023139"/>
    </source>
</evidence>
<evidence type="ECO:0000256" key="3">
    <source>
        <dbReference type="ARBA" id="ARBA00022692"/>
    </source>
</evidence>
<feature type="transmembrane region" description="Helical" evidence="10">
    <location>
        <begin position="203"/>
        <end position="222"/>
    </location>
</feature>
<dbReference type="GO" id="GO:0016020">
    <property type="term" value="C:membrane"/>
    <property type="evidence" value="ECO:0007669"/>
    <property type="project" value="UniProtKB-SubCell"/>
</dbReference>
<gene>
    <name evidence="12" type="ORF">DI09_200p40</name>
</gene>
<evidence type="ECO:0000256" key="4">
    <source>
        <dbReference type="ARBA" id="ARBA00022989"/>
    </source>
</evidence>
<comment type="domain">
    <text evidence="10">The DHHC domain is required for palmitoyltransferase activity.</text>
</comment>
<keyword evidence="7" id="KW-0449">Lipoprotein</keyword>
<evidence type="ECO:0000256" key="1">
    <source>
        <dbReference type="ARBA" id="ARBA00004141"/>
    </source>
</evidence>
<feature type="transmembrane region" description="Helical" evidence="10">
    <location>
        <begin position="143"/>
        <end position="166"/>
    </location>
</feature>
<evidence type="ECO:0000256" key="8">
    <source>
        <dbReference type="ARBA" id="ARBA00023315"/>
    </source>
</evidence>
<comment type="similarity">
    <text evidence="10">Belongs to the DHHC palmitoyltransferase family.</text>
</comment>
<evidence type="ECO:0000313" key="13">
    <source>
        <dbReference type="Proteomes" id="UP000029725"/>
    </source>
</evidence>
<dbReference type="Proteomes" id="UP000029725">
    <property type="component" value="Unassembled WGS sequence"/>
</dbReference>
<dbReference type="OrthoDB" id="331948at2759"/>
<proteinExistence type="inferred from homology"/>
<evidence type="ECO:0000313" key="12">
    <source>
        <dbReference type="EMBL" id="KGG52150.1"/>
    </source>
</evidence>
<accession>A0A098VT42</accession>
<evidence type="ECO:0000256" key="5">
    <source>
        <dbReference type="ARBA" id="ARBA00023136"/>
    </source>
</evidence>
<dbReference type="InterPro" id="IPR039859">
    <property type="entry name" value="PFA4/ZDH16/20/ERF2-like"/>
</dbReference>
<name>A0A098VT42_9MICR</name>
<dbReference type="Pfam" id="PF01529">
    <property type="entry name" value="DHHC"/>
    <property type="match status" value="1"/>
</dbReference>
<dbReference type="PROSITE" id="PS50216">
    <property type="entry name" value="DHHC"/>
    <property type="match status" value="1"/>
</dbReference>
<dbReference type="PANTHER" id="PTHR22883">
    <property type="entry name" value="ZINC FINGER DHHC DOMAIN CONTAINING PROTEIN"/>
    <property type="match status" value="1"/>
</dbReference>
<feature type="transmembrane region" description="Helical" evidence="10">
    <location>
        <begin position="228"/>
        <end position="250"/>
    </location>
</feature>
<feature type="domain" description="Palmitoyltransferase DHHC" evidence="11">
    <location>
        <begin position="282"/>
        <end position="415"/>
    </location>
</feature>
<comment type="subcellular location">
    <subcellularLocation>
        <location evidence="1">Membrane</location>
        <topology evidence="1">Multi-pass membrane protein</topology>
    </subcellularLocation>
</comment>
<dbReference type="GO" id="GO:0019706">
    <property type="term" value="F:protein-cysteine S-palmitoyltransferase activity"/>
    <property type="evidence" value="ECO:0007669"/>
    <property type="project" value="UniProtKB-EC"/>
</dbReference>
<keyword evidence="2 10" id="KW-0808">Transferase</keyword>
<dbReference type="RefSeq" id="XP_013238586.1">
    <property type="nucleotide sequence ID" value="XM_013383132.1"/>
</dbReference>
<dbReference type="GeneID" id="25258967"/>
<keyword evidence="6" id="KW-0564">Palmitate</keyword>
<feature type="transmembrane region" description="Helical" evidence="10">
    <location>
        <begin position="172"/>
        <end position="191"/>
    </location>
</feature>
<dbReference type="EMBL" id="JMKJ01000112">
    <property type="protein sequence ID" value="KGG52150.1"/>
    <property type="molecule type" value="Genomic_DNA"/>
</dbReference>
<comment type="caution">
    <text evidence="12">The sequence shown here is derived from an EMBL/GenBank/DDBJ whole genome shotgun (WGS) entry which is preliminary data.</text>
</comment>
<evidence type="ECO:0000256" key="9">
    <source>
        <dbReference type="ARBA" id="ARBA00048048"/>
    </source>
</evidence>
<evidence type="ECO:0000256" key="7">
    <source>
        <dbReference type="ARBA" id="ARBA00023288"/>
    </source>
</evidence>
<keyword evidence="13" id="KW-1185">Reference proteome</keyword>
<dbReference type="HOGENOM" id="CLU_012510_3_1_1"/>
<sequence>MVVFLVESGCNILVTDDHGYFCSHVAVQYDRLDILVYLASLDQSLLYASDSGGRALLDWIGIRRASSQLLKVTYSLIVTSGPIDPFLGEKNFIHRLMEAKASDSLEFLLSRPELSMWFKKYAQERDDKNLISYFKKADAKSKALSVISSKSFCFALMMSIPILLYVSSFHELHIALAIILGISSLAICVLSKFLPGSSIAQSSVLFWSNISITMSVVVSTLICFPFTIIGYLYFGCISILLVLSLLRCYFLDPGFIVKNNSYSAFSQTIKSNMRLLVDSNHSRRNFCSTCLNFRPLRSKHCSTCNKCVMVFDHHCPWTGNCIGLWNCRTFVFYLFLLVLYTASFNVVYLLKVFSLIAYESYSSLLSLVRVLYEDQRVTFLIFFGCTSWAFWITFFLWVSQLFQISQALTTNEARNIHKYHHFFISRDGSTSVKEFFNPFDRGATRNLLNFIFSTN</sequence>
<keyword evidence="3 10" id="KW-0812">Transmembrane</keyword>
<reference evidence="12 13" key="1">
    <citation type="submission" date="2014-04" db="EMBL/GenBank/DDBJ databases">
        <title>A new species of microsporidia sheds light on the evolution of extreme parasitism.</title>
        <authorList>
            <person name="Haag K.L."/>
            <person name="James T.Y."/>
            <person name="Larsson R."/>
            <person name="Schaer T.M."/>
            <person name="Refardt D."/>
            <person name="Pombert J.-F."/>
            <person name="Ebert D."/>
        </authorList>
    </citation>
    <scope>NUCLEOTIDE SEQUENCE [LARGE SCALE GENOMIC DNA]</scope>
    <source>
        <strain evidence="12 13">UGP3</strain>
        <tissue evidence="12">Spores</tissue>
    </source>
</reference>
<dbReference type="VEuPathDB" id="MicrosporidiaDB:DI09_200p40"/>
<protein>
    <recommendedName>
        <fullName evidence="10">Palmitoyltransferase</fullName>
        <ecNumber evidence="10">2.3.1.225</ecNumber>
    </recommendedName>
</protein>
<dbReference type="AlphaFoldDB" id="A0A098VT42"/>
<evidence type="ECO:0000256" key="10">
    <source>
        <dbReference type="RuleBase" id="RU079119"/>
    </source>
</evidence>
<feature type="transmembrane region" description="Helical" evidence="10">
    <location>
        <begin position="330"/>
        <end position="357"/>
    </location>
</feature>
<dbReference type="InterPro" id="IPR001594">
    <property type="entry name" value="Palmitoyltrfase_DHHC"/>
</dbReference>
<keyword evidence="8 10" id="KW-0012">Acyltransferase</keyword>
<dbReference type="GO" id="GO:0005783">
    <property type="term" value="C:endoplasmic reticulum"/>
    <property type="evidence" value="ECO:0007669"/>
    <property type="project" value="TreeGrafter"/>
</dbReference>
<dbReference type="GO" id="GO:0005794">
    <property type="term" value="C:Golgi apparatus"/>
    <property type="evidence" value="ECO:0007669"/>
    <property type="project" value="TreeGrafter"/>
</dbReference>
<comment type="catalytic activity">
    <reaction evidence="9 10">
        <text>L-cysteinyl-[protein] + hexadecanoyl-CoA = S-hexadecanoyl-L-cysteinyl-[protein] + CoA</text>
        <dbReference type="Rhea" id="RHEA:36683"/>
        <dbReference type="Rhea" id="RHEA-COMP:10131"/>
        <dbReference type="Rhea" id="RHEA-COMP:11032"/>
        <dbReference type="ChEBI" id="CHEBI:29950"/>
        <dbReference type="ChEBI" id="CHEBI:57287"/>
        <dbReference type="ChEBI" id="CHEBI:57379"/>
        <dbReference type="ChEBI" id="CHEBI:74151"/>
        <dbReference type="EC" id="2.3.1.225"/>
    </reaction>
</comment>
<dbReference type="SUPFAM" id="SSF48403">
    <property type="entry name" value="Ankyrin repeat"/>
    <property type="match status" value="1"/>
</dbReference>
<keyword evidence="4 10" id="KW-1133">Transmembrane helix</keyword>
<dbReference type="EC" id="2.3.1.225" evidence="10"/>
<keyword evidence="5 10" id="KW-0472">Membrane</keyword>
<dbReference type="InterPro" id="IPR036770">
    <property type="entry name" value="Ankyrin_rpt-contain_sf"/>
</dbReference>
<dbReference type="GO" id="GO:0006612">
    <property type="term" value="P:protein targeting to membrane"/>
    <property type="evidence" value="ECO:0007669"/>
    <property type="project" value="TreeGrafter"/>
</dbReference>
<feature type="transmembrane region" description="Helical" evidence="10">
    <location>
        <begin position="377"/>
        <end position="398"/>
    </location>
</feature>
<organism evidence="12 13">
    <name type="scientific">Mitosporidium daphniae</name>
    <dbReference type="NCBI Taxonomy" id="1485682"/>
    <lineage>
        <taxon>Eukaryota</taxon>
        <taxon>Fungi</taxon>
        <taxon>Fungi incertae sedis</taxon>
        <taxon>Microsporidia</taxon>
        <taxon>Mitosporidium</taxon>
    </lineage>
</organism>
<evidence type="ECO:0000256" key="2">
    <source>
        <dbReference type="ARBA" id="ARBA00022679"/>
    </source>
</evidence>